<dbReference type="PANTHER" id="PTHR20941:SF1">
    <property type="entry name" value="FOLIC ACID SYNTHESIS PROTEIN FOL1"/>
    <property type="match status" value="1"/>
</dbReference>
<sequence>MGILNVTPDSFSDGGRFYQAEKAVEWALQMVDEGASIIDVGGESTRPGAESVPEEEELKRVIPVIGKLRQKTDVLISIDTYKSRIAEAALQAGADIVNDISGAQFDARMIEVVKQYDCPIIIMHIKGTPKNMQQNPYYDDVVAEIYDYFEERIRLLESSGISKIIIDPGIGFGKRLQDNLHLLRDLKDFTFLNKPILMGTSRKSFIGKILRQEVPAKRLFGSLATQIISVQNGADIVRVHDVQATNEALKILAAVKEVEIA</sequence>
<evidence type="ECO:0000259" key="12">
    <source>
        <dbReference type="PROSITE" id="PS50972"/>
    </source>
</evidence>
<dbReference type="GO" id="GO:0046872">
    <property type="term" value="F:metal ion binding"/>
    <property type="evidence" value="ECO:0007669"/>
    <property type="project" value="UniProtKB-KW"/>
</dbReference>
<proteinExistence type="inferred from homology"/>
<organism evidence="13">
    <name type="scientific">Caldithrix abyssi</name>
    <dbReference type="NCBI Taxonomy" id="187145"/>
    <lineage>
        <taxon>Bacteria</taxon>
        <taxon>Pseudomonadati</taxon>
        <taxon>Calditrichota</taxon>
        <taxon>Calditrichia</taxon>
        <taxon>Calditrichales</taxon>
        <taxon>Calditrichaceae</taxon>
        <taxon>Caldithrix</taxon>
    </lineage>
</organism>
<dbReference type="InterPro" id="IPR011005">
    <property type="entry name" value="Dihydropteroate_synth-like_sf"/>
</dbReference>
<dbReference type="GO" id="GO:0046654">
    <property type="term" value="P:tetrahydrofolate biosynthetic process"/>
    <property type="evidence" value="ECO:0007669"/>
    <property type="project" value="TreeGrafter"/>
</dbReference>
<dbReference type="SUPFAM" id="SSF51717">
    <property type="entry name" value="Dihydropteroate synthetase-like"/>
    <property type="match status" value="1"/>
</dbReference>
<dbReference type="Proteomes" id="UP000886111">
    <property type="component" value="Unassembled WGS sequence"/>
</dbReference>
<dbReference type="CDD" id="cd00739">
    <property type="entry name" value="DHPS"/>
    <property type="match status" value="1"/>
</dbReference>
<evidence type="ECO:0000256" key="1">
    <source>
        <dbReference type="ARBA" id="ARBA00000012"/>
    </source>
</evidence>
<evidence type="ECO:0000256" key="8">
    <source>
        <dbReference type="ARBA" id="ARBA00022723"/>
    </source>
</evidence>
<keyword evidence="7 13" id="KW-0808">Transferase</keyword>
<dbReference type="PROSITE" id="PS50972">
    <property type="entry name" value="PTERIN_BINDING"/>
    <property type="match status" value="1"/>
</dbReference>
<evidence type="ECO:0000256" key="10">
    <source>
        <dbReference type="ARBA" id="ARBA00022909"/>
    </source>
</evidence>
<dbReference type="InterPro" id="IPR045031">
    <property type="entry name" value="DHP_synth-like"/>
</dbReference>
<evidence type="ECO:0000256" key="11">
    <source>
        <dbReference type="ARBA" id="ARBA00030193"/>
    </source>
</evidence>
<dbReference type="FunFam" id="3.20.20.20:FF:000006">
    <property type="entry name" value="Dihydropteroate synthase"/>
    <property type="match status" value="1"/>
</dbReference>
<dbReference type="GO" id="GO:0004156">
    <property type="term" value="F:dihydropteroate synthase activity"/>
    <property type="evidence" value="ECO:0007669"/>
    <property type="project" value="UniProtKB-EC"/>
</dbReference>
<keyword evidence="8" id="KW-0479">Metal-binding</keyword>
<keyword evidence="9" id="KW-0460">Magnesium</keyword>
<dbReference type="EMBL" id="DRTD01000213">
    <property type="protein sequence ID" value="HHE54717.1"/>
    <property type="molecule type" value="Genomic_DNA"/>
</dbReference>
<protein>
    <recommendedName>
        <fullName evidence="6">Dihydropteroate synthase</fullName>
        <ecNumber evidence="5">2.5.1.15</ecNumber>
    </recommendedName>
    <alternativeName>
        <fullName evidence="11">Dihydropteroate pyrophosphorylase</fullName>
    </alternativeName>
</protein>
<dbReference type="EC" id="2.5.1.15" evidence="5"/>
<accession>A0A7V5LIH1</accession>
<dbReference type="AlphaFoldDB" id="A0A7V5LIH1"/>
<comment type="similarity">
    <text evidence="4">Belongs to the DHPS family.</text>
</comment>
<dbReference type="PANTHER" id="PTHR20941">
    <property type="entry name" value="FOLATE SYNTHESIS PROTEINS"/>
    <property type="match status" value="1"/>
</dbReference>
<dbReference type="InterPro" id="IPR000489">
    <property type="entry name" value="Pterin-binding_dom"/>
</dbReference>
<dbReference type="NCBIfam" id="TIGR01496">
    <property type="entry name" value="DHPS"/>
    <property type="match status" value="1"/>
</dbReference>
<dbReference type="GO" id="GO:0005829">
    <property type="term" value="C:cytosol"/>
    <property type="evidence" value="ECO:0007669"/>
    <property type="project" value="TreeGrafter"/>
</dbReference>
<dbReference type="GO" id="GO:0046656">
    <property type="term" value="P:folic acid biosynthetic process"/>
    <property type="evidence" value="ECO:0007669"/>
    <property type="project" value="UniProtKB-KW"/>
</dbReference>
<dbReference type="Pfam" id="PF00809">
    <property type="entry name" value="Pterin_bind"/>
    <property type="match status" value="1"/>
</dbReference>
<evidence type="ECO:0000256" key="7">
    <source>
        <dbReference type="ARBA" id="ARBA00022679"/>
    </source>
</evidence>
<evidence type="ECO:0000313" key="13">
    <source>
        <dbReference type="EMBL" id="HHE54717.1"/>
    </source>
</evidence>
<dbReference type="InterPro" id="IPR006390">
    <property type="entry name" value="DHP_synth_dom"/>
</dbReference>
<gene>
    <name evidence="13" type="primary">folP</name>
    <name evidence="13" type="ORF">ENL21_02965</name>
</gene>
<comment type="catalytic activity">
    <reaction evidence="1">
        <text>(7,8-dihydropterin-6-yl)methyl diphosphate + 4-aminobenzoate = 7,8-dihydropteroate + diphosphate</text>
        <dbReference type="Rhea" id="RHEA:19949"/>
        <dbReference type="ChEBI" id="CHEBI:17836"/>
        <dbReference type="ChEBI" id="CHEBI:17839"/>
        <dbReference type="ChEBI" id="CHEBI:33019"/>
        <dbReference type="ChEBI" id="CHEBI:72950"/>
        <dbReference type="EC" id="2.5.1.15"/>
    </reaction>
</comment>
<comment type="pathway">
    <text evidence="3">Cofactor biosynthesis; tetrahydrofolate biosynthesis; 7,8-dihydrofolate from 2-amino-4-hydroxy-6-hydroxymethyl-7,8-dihydropteridine diphosphate and 4-aminobenzoate: step 1/2.</text>
</comment>
<feature type="domain" description="Pterin-binding" evidence="12">
    <location>
        <begin position="1"/>
        <end position="250"/>
    </location>
</feature>
<evidence type="ECO:0000256" key="2">
    <source>
        <dbReference type="ARBA" id="ARBA00001946"/>
    </source>
</evidence>
<dbReference type="PROSITE" id="PS00793">
    <property type="entry name" value="DHPS_2"/>
    <property type="match status" value="1"/>
</dbReference>
<comment type="caution">
    <text evidence="13">The sequence shown here is derived from an EMBL/GenBank/DDBJ whole genome shotgun (WGS) entry which is preliminary data.</text>
</comment>
<evidence type="ECO:0000256" key="9">
    <source>
        <dbReference type="ARBA" id="ARBA00022842"/>
    </source>
</evidence>
<name>A0A7V5LIH1_CALAY</name>
<reference evidence="13" key="1">
    <citation type="journal article" date="2020" name="mSystems">
        <title>Genome- and Community-Level Interaction Insights into Carbon Utilization and Element Cycling Functions of Hydrothermarchaeota in Hydrothermal Sediment.</title>
        <authorList>
            <person name="Zhou Z."/>
            <person name="Liu Y."/>
            <person name="Xu W."/>
            <person name="Pan J."/>
            <person name="Luo Z.H."/>
            <person name="Li M."/>
        </authorList>
    </citation>
    <scope>NUCLEOTIDE SEQUENCE [LARGE SCALE GENOMIC DNA]</scope>
    <source>
        <strain evidence="13">HyVt-76</strain>
    </source>
</reference>
<evidence type="ECO:0000256" key="4">
    <source>
        <dbReference type="ARBA" id="ARBA00009503"/>
    </source>
</evidence>
<evidence type="ECO:0000256" key="3">
    <source>
        <dbReference type="ARBA" id="ARBA00004763"/>
    </source>
</evidence>
<keyword evidence="10" id="KW-0289">Folate biosynthesis</keyword>
<evidence type="ECO:0000256" key="5">
    <source>
        <dbReference type="ARBA" id="ARBA00012458"/>
    </source>
</evidence>
<evidence type="ECO:0000256" key="6">
    <source>
        <dbReference type="ARBA" id="ARBA00016919"/>
    </source>
</evidence>
<comment type="cofactor">
    <cofactor evidence="2">
        <name>Mg(2+)</name>
        <dbReference type="ChEBI" id="CHEBI:18420"/>
    </cofactor>
</comment>
<dbReference type="Gene3D" id="3.20.20.20">
    <property type="entry name" value="Dihydropteroate synthase-like"/>
    <property type="match status" value="1"/>
</dbReference>